<dbReference type="OrthoDB" id="9765084at2"/>
<dbReference type="EMBL" id="CP021112">
    <property type="protein sequence ID" value="ARP98141.1"/>
    <property type="molecule type" value="Genomic_DNA"/>
</dbReference>
<name>A0A1W6ZLB4_9HYPH</name>
<dbReference type="InterPro" id="IPR029063">
    <property type="entry name" value="SAM-dependent_MTases_sf"/>
</dbReference>
<evidence type="ECO:0000313" key="2">
    <source>
        <dbReference type="Proteomes" id="UP000194137"/>
    </source>
</evidence>
<protein>
    <submittedName>
        <fullName evidence="1">Uncharacterized protein</fullName>
    </submittedName>
</protein>
<dbReference type="Proteomes" id="UP000194137">
    <property type="component" value="Chromosome"/>
</dbReference>
<dbReference type="AlphaFoldDB" id="A0A1W6ZLB4"/>
<organism evidence="1 2">
    <name type="scientific">Pseudorhodoplanes sinuspersici</name>
    <dbReference type="NCBI Taxonomy" id="1235591"/>
    <lineage>
        <taxon>Bacteria</taxon>
        <taxon>Pseudomonadati</taxon>
        <taxon>Pseudomonadota</taxon>
        <taxon>Alphaproteobacteria</taxon>
        <taxon>Hyphomicrobiales</taxon>
        <taxon>Pseudorhodoplanes</taxon>
    </lineage>
</organism>
<dbReference type="SUPFAM" id="SSF53335">
    <property type="entry name" value="S-adenosyl-L-methionine-dependent methyltransferases"/>
    <property type="match status" value="1"/>
</dbReference>
<dbReference type="STRING" id="1235591.CAK95_02875"/>
<dbReference type="InterPro" id="IPR041698">
    <property type="entry name" value="Methyltransf_25"/>
</dbReference>
<dbReference type="RefSeq" id="WP_086086456.1">
    <property type="nucleotide sequence ID" value="NZ_CP021112.1"/>
</dbReference>
<gene>
    <name evidence="1" type="ORF">CAK95_02875</name>
</gene>
<dbReference type="Gene3D" id="3.40.50.150">
    <property type="entry name" value="Vaccinia Virus protein VP39"/>
    <property type="match status" value="1"/>
</dbReference>
<dbReference type="KEGG" id="psin:CAK95_02875"/>
<keyword evidence="2" id="KW-1185">Reference proteome</keyword>
<accession>A0A1W6ZLB4</accession>
<sequence length="358" mass="41421">MSPLTRLATRVAYGAMQLPRLAWYAGHGYALQRLAAEVKRRESNEAPPEKRWDGDNRAPVLSQSRLYGDMADLMARDLANVEEGLYPLPADHDGSLLTRIYRSRLFFDDLPDVHRRRKERRHDEVLDETTRGKRPDYYLQNFHYQSGGWLTEDSAQRYDTQVEVLFKGTANAMRRMALPELYEIFKGRDQRKLTLTDIGCGTGRFLDFVKQAWPRLPVTGIDLSEPYIKHARKHLRRWSRVRTIVGNAESLPLPDASQDAVTNIFTMHELPPQVRRTVIGECARVLKPGGRLVIVDSLQRRDVPDYDGILERFPQNYHEPYFESYLDEDFAHIAKTHGLTHVRDEPAFVSKVMVFDKV</sequence>
<dbReference type="CDD" id="cd02440">
    <property type="entry name" value="AdoMet_MTases"/>
    <property type="match status" value="1"/>
</dbReference>
<proteinExistence type="predicted"/>
<dbReference type="Pfam" id="PF13649">
    <property type="entry name" value="Methyltransf_25"/>
    <property type="match status" value="1"/>
</dbReference>
<evidence type="ECO:0000313" key="1">
    <source>
        <dbReference type="EMBL" id="ARP98141.1"/>
    </source>
</evidence>
<dbReference type="PANTHER" id="PTHR43591">
    <property type="entry name" value="METHYLTRANSFERASE"/>
    <property type="match status" value="1"/>
</dbReference>
<reference evidence="1 2" key="1">
    <citation type="submission" date="2017-05" db="EMBL/GenBank/DDBJ databases">
        <title>Full genome sequence of Pseudorhodoplanes sinuspersici.</title>
        <authorList>
            <person name="Dastgheib S.M.M."/>
            <person name="Shavandi M."/>
            <person name="Tirandaz H."/>
        </authorList>
    </citation>
    <scope>NUCLEOTIDE SEQUENCE [LARGE SCALE GENOMIC DNA]</scope>
    <source>
        <strain evidence="1 2">RIPI110</strain>
    </source>
</reference>